<name>A0A8H9L514_9DEIO</name>
<dbReference type="InterPro" id="IPR001360">
    <property type="entry name" value="Glyco_hydro_1"/>
</dbReference>
<gene>
    <name evidence="1" type="ORF">GCM10008956_11420</name>
</gene>
<dbReference type="PANTHER" id="PTHR12631">
    <property type="entry name" value="ALPHA-L-IDURONIDASE"/>
    <property type="match status" value="1"/>
</dbReference>
<organism evidence="1 2">
    <name type="scientific">Deinococcus arenae</name>
    <dbReference type="NCBI Taxonomy" id="1452751"/>
    <lineage>
        <taxon>Bacteria</taxon>
        <taxon>Thermotogati</taxon>
        <taxon>Deinococcota</taxon>
        <taxon>Deinococci</taxon>
        <taxon>Deinococcales</taxon>
        <taxon>Deinococcaceae</taxon>
        <taxon>Deinococcus</taxon>
    </lineage>
</organism>
<comment type="caution">
    <text evidence="1">The sequence shown here is derived from an EMBL/GenBank/DDBJ whole genome shotgun (WGS) entry which is preliminary data.</text>
</comment>
<reference evidence="2" key="1">
    <citation type="journal article" date="2019" name="Int. J. Syst. Evol. Microbiol.">
        <title>The Global Catalogue of Microorganisms (GCM) 10K type strain sequencing project: providing services to taxonomists for standard genome sequencing and annotation.</title>
        <authorList>
            <consortium name="The Broad Institute Genomics Platform"/>
            <consortium name="The Broad Institute Genome Sequencing Center for Infectious Disease"/>
            <person name="Wu L."/>
            <person name="Ma J."/>
        </authorList>
    </citation>
    <scope>NUCLEOTIDE SEQUENCE [LARGE SCALE GENOMIC DNA]</scope>
    <source>
        <strain evidence="2">JCM 31047</strain>
    </source>
</reference>
<dbReference type="EMBL" id="BMQG01000003">
    <property type="protein sequence ID" value="GGM36648.1"/>
    <property type="molecule type" value="Genomic_DNA"/>
</dbReference>
<dbReference type="RefSeq" id="WP_110833026.1">
    <property type="nucleotide sequence ID" value="NZ_BMQG01000003.1"/>
</dbReference>
<dbReference type="InterPro" id="IPR017853">
    <property type="entry name" value="GH"/>
</dbReference>
<proteinExistence type="predicted"/>
<dbReference type="InterPro" id="IPR051923">
    <property type="entry name" value="Glycosyl_Hydrolase_39"/>
</dbReference>
<dbReference type="GO" id="GO:0004553">
    <property type="term" value="F:hydrolase activity, hydrolyzing O-glycosyl compounds"/>
    <property type="evidence" value="ECO:0007669"/>
    <property type="project" value="InterPro"/>
</dbReference>
<dbReference type="Gene3D" id="3.20.20.80">
    <property type="entry name" value="Glycosidases"/>
    <property type="match status" value="1"/>
</dbReference>
<accession>A0A8H9L514</accession>
<protein>
    <recommendedName>
        <fullName evidence="3">Glycoside hydrolase family 1</fullName>
    </recommendedName>
</protein>
<dbReference type="GO" id="GO:0005975">
    <property type="term" value="P:carbohydrate metabolic process"/>
    <property type="evidence" value="ECO:0007669"/>
    <property type="project" value="InterPro"/>
</dbReference>
<dbReference type="Proteomes" id="UP000600547">
    <property type="component" value="Unassembled WGS sequence"/>
</dbReference>
<evidence type="ECO:0008006" key="3">
    <source>
        <dbReference type="Google" id="ProtNLM"/>
    </source>
</evidence>
<evidence type="ECO:0000313" key="1">
    <source>
        <dbReference type="EMBL" id="GGM36648.1"/>
    </source>
</evidence>
<keyword evidence="2" id="KW-1185">Reference proteome</keyword>
<evidence type="ECO:0000313" key="2">
    <source>
        <dbReference type="Proteomes" id="UP000600547"/>
    </source>
</evidence>
<dbReference type="AlphaFoldDB" id="A0A8H9L514"/>
<dbReference type="PANTHER" id="PTHR12631:SF10">
    <property type="entry name" value="BETA-XYLOSIDASE-LIKE PROTEIN-RELATED"/>
    <property type="match status" value="1"/>
</dbReference>
<sequence length="449" mass="50992">MAPQSFLVSAERLKVKVGGQKVYVGDEFGGSRGATGQGLPESGPRNFMFATGIECSYPKIAGGVRRDQLRECGHYEHWEQDFDLVKGMGIQYLRYGLAFHEICTGPGEYDWARADELMGGLRARGITPILDLLHFGVPDWLGDFQNPELPVHFAAYAGEVARRYSWVRFFTPVNEIYVTARFSGLDGLWNERLRSQRGFITALKHAAAASILACHAIVRERPDAVIVQSESAEYLHDAQAEPRADLALHNKLSCLSMDLLYAHPPDADVYRHIRAHGLRADEYDWFMAGKQPGHQVIGSDYYGRNERIVLPDRSEVGAEDILGWRTLMRRLFERYRRPVMHTETNTFDAERNPAWLWKQWMHVLQLRREGVPVLGFTWYSLTDQIDWDTALAEHNGRVNAVGLYDLARRPRPVEGAYRALLEQFGQISFAPLGELFELSGDPATLKVQR</sequence>
<dbReference type="Pfam" id="PF00232">
    <property type="entry name" value="Glyco_hydro_1"/>
    <property type="match status" value="1"/>
</dbReference>
<dbReference type="SUPFAM" id="SSF51445">
    <property type="entry name" value="(Trans)glycosidases"/>
    <property type="match status" value="1"/>
</dbReference>